<feature type="transmembrane region" description="Helical" evidence="2">
    <location>
        <begin position="130"/>
        <end position="150"/>
    </location>
</feature>
<accession>A0A4Q7TQ73</accession>
<organism evidence="3 4">
    <name type="scientific">Leucobacter luti</name>
    <dbReference type="NCBI Taxonomy" id="340320"/>
    <lineage>
        <taxon>Bacteria</taxon>
        <taxon>Bacillati</taxon>
        <taxon>Actinomycetota</taxon>
        <taxon>Actinomycetes</taxon>
        <taxon>Micrococcales</taxon>
        <taxon>Microbacteriaceae</taxon>
        <taxon>Leucobacter</taxon>
    </lineage>
</organism>
<gene>
    <name evidence="3" type="ORF">EV139_2615</name>
</gene>
<feature type="compositionally biased region" description="Basic and acidic residues" evidence="1">
    <location>
        <begin position="1"/>
        <end position="14"/>
    </location>
</feature>
<keyword evidence="2" id="KW-0812">Transmembrane</keyword>
<evidence type="ECO:0000313" key="3">
    <source>
        <dbReference type="EMBL" id="RZT62906.1"/>
    </source>
</evidence>
<dbReference type="AlphaFoldDB" id="A0A4Q7TQ73"/>
<dbReference type="Proteomes" id="UP000291832">
    <property type="component" value="Unassembled WGS sequence"/>
</dbReference>
<protein>
    <submittedName>
        <fullName evidence="3">Uncharacterized protein</fullName>
    </submittedName>
</protein>
<dbReference type="RefSeq" id="WP_130454767.1">
    <property type="nucleotide sequence ID" value="NZ_QYAG01000002.1"/>
</dbReference>
<comment type="caution">
    <text evidence="3">The sequence shown here is derived from an EMBL/GenBank/DDBJ whole genome shotgun (WGS) entry which is preliminary data.</text>
</comment>
<dbReference type="EMBL" id="SHKI01000006">
    <property type="protein sequence ID" value="RZT62906.1"/>
    <property type="molecule type" value="Genomic_DNA"/>
</dbReference>
<evidence type="ECO:0000256" key="2">
    <source>
        <dbReference type="SAM" id="Phobius"/>
    </source>
</evidence>
<keyword evidence="2" id="KW-1133">Transmembrane helix</keyword>
<sequence>MASEHEARRHREAGDTGDTGGAAHSATPAPPLPEPADPRSASELAALMFKPPLGSGRRVPAAPEPSTAPPRAGARPELPVVYGARPAPSPLGGRAPDRLPPRSTPGAQEAGQDRSALPSVTAQNRRFRRLALLGGTGMVLIVGAGLWGLAQLGLAWL</sequence>
<keyword evidence="2" id="KW-0472">Membrane</keyword>
<keyword evidence="4" id="KW-1185">Reference proteome</keyword>
<evidence type="ECO:0000256" key="1">
    <source>
        <dbReference type="SAM" id="MobiDB-lite"/>
    </source>
</evidence>
<proteinExistence type="predicted"/>
<name>A0A4Q7TQ73_9MICO</name>
<feature type="region of interest" description="Disordered" evidence="1">
    <location>
        <begin position="1"/>
        <end position="118"/>
    </location>
</feature>
<evidence type="ECO:0000313" key="4">
    <source>
        <dbReference type="Proteomes" id="UP000291832"/>
    </source>
</evidence>
<dbReference type="OrthoDB" id="9968497at2"/>
<reference evidence="3 4" key="1">
    <citation type="journal article" date="2015" name="Stand. Genomic Sci.">
        <title>Genomic Encyclopedia of Bacterial and Archaeal Type Strains, Phase III: the genomes of soil and plant-associated and newly described type strains.</title>
        <authorList>
            <person name="Whitman W.B."/>
            <person name="Woyke T."/>
            <person name="Klenk H.P."/>
            <person name="Zhou Y."/>
            <person name="Lilburn T.G."/>
            <person name="Beck B.J."/>
            <person name="De Vos P."/>
            <person name="Vandamme P."/>
            <person name="Eisen J.A."/>
            <person name="Garrity G."/>
            <person name="Hugenholtz P."/>
            <person name="Kyrpides N.C."/>
        </authorList>
    </citation>
    <scope>NUCLEOTIDE SEQUENCE [LARGE SCALE GENOMIC DNA]</scope>
    <source>
        <strain evidence="3 4">RF6</strain>
    </source>
</reference>